<dbReference type="Pfam" id="PF04965">
    <property type="entry name" value="GPW_gp25"/>
    <property type="match status" value="1"/>
</dbReference>
<name>A0A1C7Z2L2_PSESX</name>
<gene>
    <name evidence="2" type="ORF">AFK24_15555</name>
</gene>
<proteinExistence type="predicted"/>
<dbReference type="Gene3D" id="3.10.450.40">
    <property type="match status" value="1"/>
</dbReference>
<dbReference type="EMBL" id="LGSI01000049">
    <property type="protein sequence ID" value="OCR24171.1"/>
    <property type="molecule type" value="Genomic_DNA"/>
</dbReference>
<evidence type="ECO:0000259" key="1">
    <source>
        <dbReference type="Pfam" id="PF04965"/>
    </source>
</evidence>
<accession>A0A1C7Z2L2</accession>
<dbReference type="SUPFAM" id="SSF160719">
    <property type="entry name" value="gpW/gp25-like"/>
    <property type="match status" value="1"/>
</dbReference>
<dbReference type="InterPro" id="IPR007048">
    <property type="entry name" value="IraD/Gp25-like"/>
</dbReference>
<dbReference type="RefSeq" id="WP_065834047.1">
    <property type="nucleotide sequence ID" value="NZ_LGSI01000049.1"/>
</dbReference>
<evidence type="ECO:0000313" key="2">
    <source>
        <dbReference type="EMBL" id="OCR24171.1"/>
    </source>
</evidence>
<dbReference type="OrthoDB" id="9802846at2"/>
<reference evidence="2 3" key="1">
    <citation type="submission" date="2015-07" db="EMBL/GenBank/DDBJ databases">
        <title>Draft genome sequence of a diazotrophic, plant growth-promoting rhizobacterium of the Pseudomonas syringae complex.</title>
        <authorList>
            <person name="Patten C.L."/>
            <person name="Jeong H."/>
        </authorList>
    </citation>
    <scope>NUCLEOTIDE SEQUENCE [LARGE SCALE GENOMIC DNA]</scope>
    <source>
        <strain evidence="2 3">GR12-2</strain>
    </source>
</reference>
<feature type="domain" description="IraD/Gp25-like" evidence="1">
    <location>
        <begin position="22"/>
        <end position="108"/>
    </location>
</feature>
<dbReference type="Proteomes" id="UP000093104">
    <property type="component" value="Unassembled WGS sequence"/>
</dbReference>
<evidence type="ECO:0000313" key="3">
    <source>
        <dbReference type="Proteomes" id="UP000093104"/>
    </source>
</evidence>
<sequence>MATHLDVPFGFDARGRTAVSDENERILDAIRAVLFTAPGERVNRPDFGCGIRQLLFAPLSEALAATTQHFIQGSLLRWLSDLIRVEAVDVRADDSTLFITVVYTINASSIRHSAEFKQAIAS</sequence>
<protein>
    <recommendedName>
        <fullName evidence="1">IraD/Gp25-like domain-containing protein</fullName>
    </recommendedName>
</protein>
<organism evidence="2 3">
    <name type="scientific">Pseudomonas syringae</name>
    <dbReference type="NCBI Taxonomy" id="317"/>
    <lineage>
        <taxon>Bacteria</taxon>
        <taxon>Pseudomonadati</taxon>
        <taxon>Pseudomonadota</taxon>
        <taxon>Gammaproteobacteria</taxon>
        <taxon>Pseudomonadales</taxon>
        <taxon>Pseudomonadaceae</taxon>
        <taxon>Pseudomonas</taxon>
    </lineage>
</organism>
<dbReference type="AlphaFoldDB" id="A0A1C7Z2L2"/>
<comment type="caution">
    <text evidence="2">The sequence shown here is derived from an EMBL/GenBank/DDBJ whole genome shotgun (WGS) entry which is preliminary data.</text>
</comment>